<proteinExistence type="inferred from homology"/>
<keyword evidence="12" id="KW-1185">Reference proteome</keyword>
<name>A0AAD5TRI2_9FUNG</name>
<dbReference type="InterPro" id="IPR019240">
    <property type="entry name" value="DUF2196"/>
</dbReference>
<feature type="domain" description="Helicase C-terminal" evidence="10">
    <location>
        <begin position="1039"/>
        <end position="1214"/>
    </location>
</feature>
<feature type="compositionally biased region" description="Polar residues" evidence="7">
    <location>
        <begin position="224"/>
        <end position="234"/>
    </location>
</feature>
<evidence type="ECO:0000256" key="1">
    <source>
        <dbReference type="ARBA" id="ARBA00022741"/>
    </source>
</evidence>
<feature type="region of interest" description="Disordered" evidence="7">
    <location>
        <begin position="585"/>
        <end position="672"/>
    </location>
</feature>
<feature type="region of interest" description="Disordered" evidence="7">
    <location>
        <begin position="224"/>
        <end position="245"/>
    </location>
</feature>
<keyword evidence="5" id="KW-0694">RNA-binding</keyword>
<dbReference type="FunFam" id="3.40.50.300:FF:000526">
    <property type="entry name" value="DExH-box ATP-dependent RNA helicase DExH3"/>
    <property type="match status" value="1"/>
</dbReference>
<dbReference type="InterPro" id="IPR016135">
    <property type="entry name" value="UBQ-conjugating_enzyme/RWD"/>
</dbReference>
<feature type="compositionally biased region" description="Basic and acidic residues" evidence="7">
    <location>
        <begin position="79"/>
        <end position="94"/>
    </location>
</feature>
<dbReference type="GO" id="GO:0003723">
    <property type="term" value="F:RNA binding"/>
    <property type="evidence" value="ECO:0007669"/>
    <property type="project" value="UniProtKB-KW"/>
</dbReference>
<dbReference type="CDD" id="cd17917">
    <property type="entry name" value="DEXHc_RHA-like"/>
    <property type="match status" value="1"/>
</dbReference>
<feature type="domain" description="RWD" evidence="8">
    <location>
        <begin position="334"/>
        <end position="461"/>
    </location>
</feature>
<dbReference type="Gene3D" id="1.20.120.1080">
    <property type="match status" value="1"/>
</dbReference>
<dbReference type="EMBL" id="JADGJQ010000017">
    <property type="protein sequence ID" value="KAJ3180210.1"/>
    <property type="molecule type" value="Genomic_DNA"/>
</dbReference>
<dbReference type="SMART" id="SM00847">
    <property type="entry name" value="HA2"/>
    <property type="match status" value="1"/>
</dbReference>
<dbReference type="Pfam" id="PF26026">
    <property type="entry name" value="RNA_hel_CTD"/>
    <property type="match status" value="1"/>
</dbReference>
<dbReference type="Pfam" id="PF05773">
    <property type="entry name" value="RWD"/>
    <property type="match status" value="1"/>
</dbReference>
<dbReference type="CDD" id="cd18791">
    <property type="entry name" value="SF2_C_RHA"/>
    <property type="match status" value="1"/>
</dbReference>
<reference evidence="11" key="1">
    <citation type="submission" date="2020-05" db="EMBL/GenBank/DDBJ databases">
        <title>Phylogenomic resolution of chytrid fungi.</title>
        <authorList>
            <person name="Stajich J.E."/>
            <person name="Amses K."/>
            <person name="Simmons R."/>
            <person name="Seto K."/>
            <person name="Myers J."/>
            <person name="Bonds A."/>
            <person name="Quandt C.A."/>
            <person name="Barry K."/>
            <person name="Liu P."/>
            <person name="Grigoriev I."/>
            <person name="Longcore J.E."/>
            <person name="James T.Y."/>
        </authorList>
    </citation>
    <scope>NUCLEOTIDE SEQUENCE</scope>
    <source>
        <strain evidence="11">JEL0379</strain>
    </source>
</reference>
<evidence type="ECO:0000256" key="6">
    <source>
        <dbReference type="ARBA" id="ARBA00060772"/>
    </source>
</evidence>
<dbReference type="InterPro" id="IPR007502">
    <property type="entry name" value="Helicase-assoc_dom"/>
</dbReference>
<dbReference type="SMART" id="SM00487">
    <property type="entry name" value="DEXDc"/>
    <property type="match status" value="1"/>
</dbReference>
<keyword evidence="2" id="KW-0378">Hydrolase</keyword>
<evidence type="ECO:0000256" key="2">
    <source>
        <dbReference type="ARBA" id="ARBA00022801"/>
    </source>
</evidence>
<evidence type="ECO:0000313" key="11">
    <source>
        <dbReference type="EMBL" id="KAJ3180210.1"/>
    </source>
</evidence>
<protein>
    <submittedName>
        <fullName evidence="11">ATPdependent RNA helicase</fullName>
    </submittedName>
</protein>
<dbReference type="InterPro" id="IPR011545">
    <property type="entry name" value="DEAD/DEAH_box_helicase_dom"/>
</dbReference>
<dbReference type="Proteomes" id="UP001212152">
    <property type="component" value="Unassembled WGS sequence"/>
</dbReference>
<dbReference type="PROSITE" id="PS51194">
    <property type="entry name" value="HELICASE_CTER"/>
    <property type="match status" value="1"/>
</dbReference>
<dbReference type="PROSITE" id="PS50908">
    <property type="entry name" value="RWD"/>
    <property type="match status" value="1"/>
</dbReference>
<gene>
    <name evidence="11" type="primary">DHX57</name>
    <name evidence="11" type="ORF">HDU87_002087</name>
</gene>
<dbReference type="GO" id="GO:0016787">
    <property type="term" value="F:hydrolase activity"/>
    <property type="evidence" value="ECO:0007669"/>
    <property type="project" value="UniProtKB-KW"/>
</dbReference>
<feature type="region of interest" description="Disordered" evidence="7">
    <location>
        <begin position="65"/>
        <end position="95"/>
    </location>
</feature>
<dbReference type="InterPro" id="IPR048333">
    <property type="entry name" value="HA2_WH"/>
</dbReference>
<keyword evidence="1" id="KW-0547">Nucleotide-binding</keyword>
<accession>A0AAD5TRI2</accession>
<evidence type="ECO:0000259" key="9">
    <source>
        <dbReference type="PROSITE" id="PS51192"/>
    </source>
</evidence>
<evidence type="ECO:0000256" key="5">
    <source>
        <dbReference type="ARBA" id="ARBA00022884"/>
    </source>
</evidence>
<evidence type="ECO:0000259" key="8">
    <source>
        <dbReference type="PROSITE" id="PS50908"/>
    </source>
</evidence>
<dbReference type="Gene3D" id="3.10.110.10">
    <property type="entry name" value="Ubiquitin Conjugating Enzyme"/>
    <property type="match status" value="1"/>
</dbReference>
<dbReference type="PANTHER" id="PTHR18934:SF145">
    <property type="entry name" value="ATP-DEPENDENT RNA HELICASE DHX57-RELATED"/>
    <property type="match status" value="1"/>
</dbReference>
<dbReference type="Pfam" id="PF07717">
    <property type="entry name" value="OB_NTP_bind"/>
    <property type="match status" value="1"/>
</dbReference>
<sequence length="1575" mass="173712">MGPNRQKKSAKGKGKDKDKGSKGGRSSKGGGGGGGGGFRGIDIKFDPVTDEVIFVQKNAAKNKQAVLTAESKAGVNGKDGARNKKRDDVPELRMDPIQYKRLHQVLTHYKQAQKILKARSEQKRLDNVGGIDGSDGSELDSESEGDDEDEDDYDEEESQQPQQTASDLVREMNSPAFYGHEDDFLSDEIGSGSDSEADAYSAKEAWSGNPSNRSVAKLAQALTENGSDAATDSNPDGFDMWDTSATASGSLAPKQLVLIPDPDPQVQVDDMARAWLEAFGFLRHHVTFALQQSNNDQLAALAYLYSKAANITFVITSSLPSGFDLEEAETQRETERLVLESMYMDDFSVAQRKDGTTVWQIKNLIIPLTNEFHKRQEYRSPAERLQRMELALQLHHSAGTAYPFQTPLVTLELRNKPPGCRAYDAAIIALATTLQTTIMDRVGEEVVDMLTVALQTAEAELALMYPSKRIKEMLTLPVSDADQKRVFTLKESAAQPEPPRKDPGLKLRYGPNGTPPMGDMLRPNVDVLICLKEDQGTGRLVRGKISQILTKQGVHTRGVKVRLTDMRVGRVAAIVEDSAPHAVVNKRPASLKSADHRLSEPPSPPPAQTPARPQGQGPGYIGKLSRGSSADGLPSQAQNSRINASLPASPKLPLVIGPSNTPKPPRRRKAAPTAAQLNALSDRMFKQHVASQQTPAVLRMLAQRTTLPAWKYKDQILDSVEKHRVVVVEGETGCGKTTQVPQFILDRFIETQRGAECKILVTQPRRISAIGVAERVASERGETIGKTVGYQIRLESRMSEETRILFATTGIMLRRLEGAGAKLLGDEQAPSDEYEGGIDDLTHVIVDEVHERSVDSDFLLMVLRDLLVQQPTLKLILMSATLNAGLFQTYFGEKVTPRIHVPGRTFPVEVLFLEDALAKTQYQPVGKEYQRSSFAARRHHDCYDPPLNELTQPDVELDADQLKKRYPTLDKKALASLRTLDVEKIQYPLIELLVEWMCETLLPGNNKRAPPGTGATPRVGRGAKQLLPPKKVAPDIELPVNTAAGAASPPDRGILIFLPGFLEISTLHDALSKNPRIRAATGQGKWCIPLHGNLSSEEQLRVFKRPETGSCKIVIATNVAETSITIDDVVYVVDSGKMKETRYDPQRSMASLEECWVSQANARQRRGRAGRVTKGLCVHLFTSHTFEHHLAAQQVPEMQRTPLEQLCLRIKVLPFLYGKLGDILNKVIEPPSADAVRTAILTLRTLQALTKEEALTPLGFHLGRLPLDVRIGKLLVFGSIFQCLDPVLTIAAAMSAKSPFVAPFEIRNLADQKKREFAVENSDQLTILNAYNIWQFTRKQGYAAEKRFLFDNFLSGKSLTMIANVKRQLAELIGDIGFIDHTVPVTAREMERAGRRANSDGVRESIGDKANIRGDDLRLVKALLLAALYPNVIKVTKSLKPSEELVLFVKGNEEVFIHPSSINYRKPHPNHSFLVYHEKVRTSKVYIRDASLVPPFALAFFAGAQLAWDGSQKRLNMDDGWIRFRTHSNIATVVQGARAALDELLAKKIREPGAEFGGDLVAEIVRVVTDPKYGG</sequence>
<keyword evidence="4" id="KW-0067">ATP-binding</keyword>
<dbReference type="FunFam" id="1.20.120.1080:FF:000002">
    <property type="entry name" value="Putative ATP-dependent RNA helicase DHX36"/>
    <property type="match status" value="1"/>
</dbReference>
<feature type="compositionally biased region" description="Basic residues" evidence="7">
    <location>
        <begin position="1"/>
        <end position="12"/>
    </location>
</feature>
<evidence type="ECO:0000256" key="4">
    <source>
        <dbReference type="ARBA" id="ARBA00022840"/>
    </source>
</evidence>
<dbReference type="PANTHER" id="PTHR18934">
    <property type="entry name" value="ATP-DEPENDENT RNA HELICASE"/>
    <property type="match status" value="1"/>
</dbReference>
<organism evidence="11 12">
    <name type="scientific">Geranomyces variabilis</name>
    <dbReference type="NCBI Taxonomy" id="109894"/>
    <lineage>
        <taxon>Eukaryota</taxon>
        <taxon>Fungi</taxon>
        <taxon>Fungi incertae sedis</taxon>
        <taxon>Chytridiomycota</taxon>
        <taxon>Chytridiomycota incertae sedis</taxon>
        <taxon>Chytridiomycetes</taxon>
        <taxon>Spizellomycetales</taxon>
        <taxon>Powellomycetaceae</taxon>
        <taxon>Geranomyces</taxon>
    </lineage>
</organism>
<feature type="region of interest" description="Disordered" evidence="7">
    <location>
        <begin position="178"/>
        <end position="212"/>
    </location>
</feature>
<dbReference type="InterPro" id="IPR006575">
    <property type="entry name" value="RWD_dom"/>
</dbReference>
<feature type="domain" description="Helicase ATP-binding" evidence="9">
    <location>
        <begin position="717"/>
        <end position="900"/>
    </location>
</feature>
<dbReference type="Pfam" id="PF00270">
    <property type="entry name" value="DEAD"/>
    <property type="match status" value="1"/>
</dbReference>
<dbReference type="InterPro" id="IPR027417">
    <property type="entry name" value="P-loop_NTPase"/>
</dbReference>
<comment type="caution">
    <text evidence="11">The sequence shown here is derived from an EMBL/GenBank/DDBJ whole genome shotgun (WGS) entry which is preliminary data.</text>
</comment>
<dbReference type="SUPFAM" id="SSF54495">
    <property type="entry name" value="UBC-like"/>
    <property type="match status" value="1"/>
</dbReference>
<dbReference type="Pfam" id="PF21010">
    <property type="entry name" value="HA2_C"/>
    <property type="match status" value="1"/>
</dbReference>
<dbReference type="Pfam" id="PF04408">
    <property type="entry name" value="WHD_HA2"/>
    <property type="match status" value="1"/>
</dbReference>
<dbReference type="InterPro" id="IPR059023">
    <property type="entry name" value="RNA_hel_CTD"/>
</dbReference>
<dbReference type="PROSITE" id="PS51192">
    <property type="entry name" value="HELICASE_ATP_BIND_1"/>
    <property type="match status" value="1"/>
</dbReference>
<evidence type="ECO:0000256" key="3">
    <source>
        <dbReference type="ARBA" id="ARBA00022806"/>
    </source>
</evidence>
<feature type="compositionally biased region" description="Gly residues" evidence="7">
    <location>
        <begin position="26"/>
        <end position="39"/>
    </location>
</feature>
<feature type="region of interest" description="Disordered" evidence="7">
    <location>
        <begin position="126"/>
        <end position="166"/>
    </location>
</feature>
<comment type="similarity">
    <text evidence="6">Belongs to the DExH box helicase family.</text>
</comment>
<dbReference type="SUPFAM" id="SSF52540">
    <property type="entry name" value="P-loop containing nucleoside triphosphate hydrolases"/>
    <property type="match status" value="1"/>
</dbReference>
<evidence type="ECO:0000313" key="12">
    <source>
        <dbReference type="Proteomes" id="UP001212152"/>
    </source>
</evidence>
<feature type="region of interest" description="Disordered" evidence="7">
    <location>
        <begin position="1"/>
        <end position="41"/>
    </location>
</feature>
<dbReference type="GO" id="GO:0004386">
    <property type="term" value="F:helicase activity"/>
    <property type="evidence" value="ECO:0007669"/>
    <property type="project" value="UniProtKB-KW"/>
</dbReference>
<evidence type="ECO:0000259" key="10">
    <source>
        <dbReference type="PROSITE" id="PS51194"/>
    </source>
</evidence>
<dbReference type="InterPro" id="IPR014001">
    <property type="entry name" value="Helicase_ATP-bd"/>
</dbReference>
<feature type="compositionally biased region" description="Acidic residues" evidence="7">
    <location>
        <begin position="135"/>
        <end position="158"/>
    </location>
</feature>
<dbReference type="InterPro" id="IPR011709">
    <property type="entry name" value="DEAD-box_helicase_OB_fold"/>
</dbReference>
<keyword evidence="3 11" id="KW-0347">Helicase</keyword>
<dbReference type="Gene3D" id="3.40.50.300">
    <property type="entry name" value="P-loop containing nucleotide triphosphate hydrolases"/>
    <property type="match status" value="2"/>
</dbReference>
<dbReference type="Pfam" id="PF09962">
    <property type="entry name" value="DUF2196"/>
    <property type="match status" value="1"/>
</dbReference>
<dbReference type="SMART" id="SM00490">
    <property type="entry name" value="HELICc"/>
    <property type="match status" value="1"/>
</dbReference>
<evidence type="ECO:0000256" key="7">
    <source>
        <dbReference type="SAM" id="MobiDB-lite"/>
    </source>
</evidence>
<dbReference type="GO" id="GO:0005524">
    <property type="term" value="F:ATP binding"/>
    <property type="evidence" value="ECO:0007669"/>
    <property type="project" value="UniProtKB-KW"/>
</dbReference>
<dbReference type="InterPro" id="IPR001650">
    <property type="entry name" value="Helicase_C-like"/>
</dbReference>
<dbReference type="Pfam" id="PF00271">
    <property type="entry name" value="Helicase_C"/>
    <property type="match status" value="1"/>
</dbReference>